<accession>A0A0B3SSK5</accession>
<evidence type="ECO:0000256" key="4">
    <source>
        <dbReference type="ARBA" id="ARBA00022723"/>
    </source>
</evidence>
<dbReference type="PROSITE" id="PS01076">
    <property type="entry name" value="ACETATE_KINASE_2"/>
    <property type="match status" value="1"/>
</dbReference>
<protein>
    <recommendedName>
        <fullName evidence="9">Acetate kinase</fullName>
        <ecNumber evidence="9">2.7.2.1</ecNumber>
    </recommendedName>
    <alternativeName>
        <fullName evidence="9">Acetokinase</fullName>
    </alternativeName>
</protein>
<comment type="subunit">
    <text evidence="9">Homodimer.</text>
</comment>
<dbReference type="STRING" id="561184.SAMN05216376_106260"/>
<keyword evidence="7 9" id="KW-0067">ATP-binding</keyword>
<dbReference type="AlphaFoldDB" id="A0A0B3SSK5"/>
<comment type="caution">
    <text evidence="11">The sequence shown here is derived from an EMBL/GenBank/DDBJ whole genome shotgun (WGS) entry which is preliminary data.</text>
</comment>
<evidence type="ECO:0000313" key="12">
    <source>
        <dbReference type="Proteomes" id="UP000030960"/>
    </source>
</evidence>
<feature type="binding site" evidence="9">
    <location>
        <begin position="274"/>
        <end position="276"/>
    </location>
    <ligand>
        <name>ATP</name>
        <dbReference type="ChEBI" id="CHEBI:30616"/>
    </ligand>
</feature>
<keyword evidence="6 9" id="KW-0418">Kinase</keyword>
<comment type="subcellular location">
    <subcellularLocation>
        <location evidence="9">Cytoplasm</location>
    </subcellularLocation>
</comment>
<dbReference type="InterPro" id="IPR023865">
    <property type="entry name" value="Aliphatic_acid_kinase_CS"/>
</dbReference>
<dbReference type="PRINTS" id="PR00471">
    <property type="entry name" value="ACETATEKNASE"/>
</dbReference>
<dbReference type="GO" id="GO:0005829">
    <property type="term" value="C:cytosol"/>
    <property type="evidence" value="ECO:0007669"/>
    <property type="project" value="TreeGrafter"/>
</dbReference>
<reference evidence="11 12" key="1">
    <citation type="submission" date="2014-10" db="EMBL/GenBank/DDBJ databases">
        <title>Genome sequence of Ponticoccus sp. strain UMTAT08 isolated from clonal culture of toxic dinoflagellate Alexandrium tamiyavanichii.</title>
        <authorList>
            <person name="Gan H.Y."/>
            <person name="Muhd D.-D."/>
            <person name="Mohd Noor M.E."/>
            <person name="Yeong Y.S."/>
            <person name="Usup G."/>
        </authorList>
    </citation>
    <scope>NUCLEOTIDE SEQUENCE [LARGE SCALE GENOMIC DNA]</scope>
    <source>
        <strain evidence="11 12">UMTAT08</strain>
    </source>
</reference>
<comment type="function">
    <text evidence="9">Catalyzes the formation of acetyl phosphate from acetate and ATP. Can also catalyze the reverse reaction.</text>
</comment>
<dbReference type="InterPro" id="IPR004372">
    <property type="entry name" value="Ac/propionate_kinase"/>
</dbReference>
<dbReference type="UniPathway" id="UPA00340">
    <property type="reaction ID" value="UER00458"/>
</dbReference>
<feature type="site" description="Transition state stabilizer" evidence="9">
    <location>
        <position position="175"/>
    </location>
</feature>
<comment type="catalytic activity">
    <reaction evidence="9">
        <text>acetate + ATP = acetyl phosphate + ADP</text>
        <dbReference type="Rhea" id="RHEA:11352"/>
        <dbReference type="ChEBI" id="CHEBI:22191"/>
        <dbReference type="ChEBI" id="CHEBI:30089"/>
        <dbReference type="ChEBI" id="CHEBI:30616"/>
        <dbReference type="ChEBI" id="CHEBI:456216"/>
        <dbReference type="EC" id="2.7.2.1"/>
    </reaction>
</comment>
<feature type="binding site" evidence="9">
    <location>
        <position position="14"/>
    </location>
    <ligand>
        <name>Mg(2+)</name>
        <dbReference type="ChEBI" id="CHEBI:18420"/>
    </ligand>
</feature>
<keyword evidence="8 9" id="KW-0460">Magnesium</keyword>
<keyword evidence="2 9" id="KW-0963">Cytoplasm</keyword>
<feature type="site" description="Transition state stabilizer" evidence="9">
    <location>
        <position position="234"/>
    </location>
</feature>
<feature type="binding site" evidence="9">
    <location>
        <begin position="319"/>
        <end position="323"/>
    </location>
    <ligand>
        <name>ATP</name>
        <dbReference type="ChEBI" id="CHEBI:30616"/>
    </ligand>
</feature>
<dbReference type="RefSeq" id="WP_317629171.1">
    <property type="nucleotide sequence ID" value="NZ_JSUQ01000007.1"/>
</dbReference>
<evidence type="ECO:0000256" key="5">
    <source>
        <dbReference type="ARBA" id="ARBA00022741"/>
    </source>
</evidence>
<dbReference type="GO" id="GO:0006085">
    <property type="term" value="P:acetyl-CoA biosynthetic process"/>
    <property type="evidence" value="ECO:0007669"/>
    <property type="project" value="UniProtKB-UniRule"/>
</dbReference>
<comment type="similarity">
    <text evidence="1 9 10">Belongs to the acetokinase family.</text>
</comment>
<evidence type="ECO:0000256" key="6">
    <source>
        <dbReference type="ARBA" id="ARBA00022777"/>
    </source>
</evidence>
<evidence type="ECO:0000256" key="3">
    <source>
        <dbReference type="ARBA" id="ARBA00022679"/>
    </source>
</evidence>
<evidence type="ECO:0000256" key="7">
    <source>
        <dbReference type="ARBA" id="ARBA00022840"/>
    </source>
</evidence>
<dbReference type="EC" id="2.7.2.1" evidence="9"/>
<dbReference type="GO" id="GO:0006083">
    <property type="term" value="P:acetate metabolic process"/>
    <property type="evidence" value="ECO:0007669"/>
    <property type="project" value="TreeGrafter"/>
</dbReference>
<feature type="binding site" evidence="9">
    <location>
        <position position="370"/>
    </location>
    <ligand>
        <name>Mg(2+)</name>
        <dbReference type="ChEBI" id="CHEBI:18420"/>
    </ligand>
</feature>
<keyword evidence="3 9" id="KW-0808">Transferase</keyword>
<comment type="cofactor">
    <cofactor evidence="9">
        <name>Mg(2+)</name>
        <dbReference type="ChEBI" id="CHEBI:18420"/>
    </cofactor>
    <cofactor evidence="9">
        <name>Mn(2+)</name>
        <dbReference type="ChEBI" id="CHEBI:29035"/>
    </cofactor>
    <text evidence="9">Mg(2+). Can also accept Mn(2+).</text>
</comment>
<dbReference type="GO" id="GO:0000287">
    <property type="term" value="F:magnesium ion binding"/>
    <property type="evidence" value="ECO:0007669"/>
    <property type="project" value="UniProtKB-UniRule"/>
</dbReference>
<dbReference type="PANTHER" id="PTHR21060">
    <property type="entry name" value="ACETATE KINASE"/>
    <property type="match status" value="1"/>
</dbReference>
<evidence type="ECO:0000256" key="8">
    <source>
        <dbReference type="ARBA" id="ARBA00022842"/>
    </source>
</evidence>
<dbReference type="Gene3D" id="3.30.420.40">
    <property type="match status" value="2"/>
</dbReference>
<dbReference type="GO" id="GO:0005524">
    <property type="term" value="F:ATP binding"/>
    <property type="evidence" value="ECO:0007669"/>
    <property type="project" value="UniProtKB-KW"/>
</dbReference>
<evidence type="ECO:0000256" key="2">
    <source>
        <dbReference type="ARBA" id="ARBA00022490"/>
    </source>
</evidence>
<evidence type="ECO:0000256" key="9">
    <source>
        <dbReference type="HAMAP-Rule" id="MF_00020"/>
    </source>
</evidence>
<evidence type="ECO:0000313" key="11">
    <source>
        <dbReference type="EMBL" id="KHQ53429.1"/>
    </source>
</evidence>
<evidence type="ECO:0000256" key="10">
    <source>
        <dbReference type="RuleBase" id="RU003835"/>
    </source>
</evidence>
<organism evidence="11 12">
    <name type="scientific">Mameliella alba</name>
    <dbReference type="NCBI Taxonomy" id="561184"/>
    <lineage>
        <taxon>Bacteria</taxon>
        <taxon>Pseudomonadati</taxon>
        <taxon>Pseudomonadota</taxon>
        <taxon>Alphaproteobacteria</taxon>
        <taxon>Rhodobacterales</taxon>
        <taxon>Roseobacteraceae</taxon>
        <taxon>Mameliella</taxon>
    </lineage>
</organism>
<evidence type="ECO:0000256" key="1">
    <source>
        <dbReference type="ARBA" id="ARBA00008748"/>
    </source>
</evidence>
<dbReference type="Proteomes" id="UP000030960">
    <property type="component" value="Unassembled WGS sequence"/>
</dbReference>
<dbReference type="GO" id="GO:0008776">
    <property type="term" value="F:acetate kinase activity"/>
    <property type="evidence" value="ECO:0007669"/>
    <property type="project" value="UniProtKB-UniRule"/>
</dbReference>
<dbReference type="EMBL" id="JSUQ01000007">
    <property type="protein sequence ID" value="KHQ53429.1"/>
    <property type="molecule type" value="Genomic_DNA"/>
</dbReference>
<gene>
    <name evidence="11" type="primary">ackA_1</name>
    <name evidence="9" type="synonym">ackA</name>
    <name evidence="11" type="ORF">OA50_01959</name>
</gene>
<proteinExistence type="inferred from homology"/>
<dbReference type="PANTHER" id="PTHR21060:SF21">
    <property type="entry name" value="ACETATE KINASE"/>
    <property type="match status" value="1"/>
</dbReference>
<comment type="pathway">
    <text evidence="9">Metabolic intermediate biosynthesis; acetyl-CoA biosynthesis; acetyl-CoA from acetate: step 1/2.</text>
</comment>
<keyword evidence="12" id="KW-1185">Reference proteome</keyword>
<keyword evidence="4 9" id="KW-0479">Metal-binding</keyword>
<keyword evidence="5 9" id="KW-0547">Nucleotide-binding</keyword>
<dbReference type="InterPro" id="IPR000890">
    <property type="entry name" value="Aliphatic_acid_kin_short-chain"/>
</dbReference>
<name>A0A0B3SSK5_9RHOB</name>
<dbReference type="SUPFAM" id="SSF53067">
    <property type="entry name" value="Actin-like ATPase domain"/>
    <property type="match status" value="2"/>
</dbReference>
<feature type="binding site" evidence="9">
    <location>
        <position position="21"/>
    </location>
    <ligand>
        <name>ATP</name>
        <dbReference type="ChEBI" id="CHEBI:30616"/>
    </ligand>
</feature>
<feature type="binding site" evidence="9">
    <location>
        <position position="87"/>
    </location>
    <ligand>
        <name>substrate</name>
    </ligand>
</feature>
<dbReference type="PIRSF" id="PIRSF000722">
    <property type="entry name" value="Acetate_prop_kin"/>
    <property type="match status" value="1"/>
</dbReference>
<dbReference type="PATRIC" id="fig|1515334.3.peg.1974"/>
<dbReference type="Pfam" id="PF00871">
    <property type="entry name" value="Acetate_kinase"/>
    <property type="match status" value="1"/>
</dbReference>
<feature type="active site" description="Proton donor/acceptor" evidence="9">
    <location>
        <position position="144"/>
    </location>
</feature>
<dbReference type="PROSITE" id="PS01075">
    <property type="entry name" value="ACETATE_KINASE_1"/>
    <property type="match status" value="1"/>
</dbReference>
<dbReference type="InterPro" id="IPR043129">
    <property type="entry name" value="ATPase_NBD"/>
</dbReference>
<feature type="binding site" evidence="9">
    <location>
        <begin position="201"/>
        <end position="205"/>
    </location>
    <ligand>
        <name>ATP</name>
        <dbReference type="ChEBI" id="CHEBI:30616"/>
    </ligand>
</feature>
<dbReference type="HAMAP" id="MF_00020">
    <property type="entry name" value="Acetate_kinase"/>
    <property type="match status" value="1"/>
</dbReference>
<sequence>MMGDPAGGDVLVLNVGSSSIKCVVFDAALHEVLRGEVAGIGHRAALRMGALRQPVTAPDHGAALSVVLDALEAQGVALTSLRVTGHRVVHGGPNLADPLLVTPEVRAEIDRCAPLAPLHNPHNLAAMEALAAQAPDLPQVACFDTGFHANCPEVAQRYALPPDCAEAGIRRYGFHGLSYAGIVTRLEALAGVLPERVLAFHLGNGASACAILRGRSVATTMGYSPTDGLTMGTRSGSIDPNAVLRLAGERGVEGARDLLNNRAGLAGLSGGISDMRALEESDASDAAFAIAHFTYWARRHGGSLIAAMQGLDAVVFTGGIGENSARIRAEILDGLGWAGVCYEADKNARNAPRLHGDGSAVTAWVLPAEEERVIARAALDLVQA</sequence>